<dbReference type="EMBL" id="RBXP01000017">
    <property type="protein sequence ID" value="RKT50722.1"/>
    <property type="molecule type" value="Genomic_DNA"/>
</dbReference>
<protein>
    <submittedName>
        <fullName evidence="1">Uncharacterized protein</fullName>
    </submittedName>
</protein>
<keyword evidence="2" id="KW-1185">Reference proteome</keyword>
<name>A0A495VN98_9RHOO</name>
<dbReference type="InterPro" id="IPR046245">
    <property type="entry name" value="DUF6278"/>
</dbReference>
<dbReference type="Proteomes" id="UP000270626">
    <property type="component" value="Unassembled WGS sequence"/>
</dbReference>
<dbReference type="Pfam" id="PF19794">
    <property type="entry name" value="DUF6278"/>
    <property type="match status" value="1"/>
</dbReference>
<comment type="caution">
    <text evidence="1">The sequence shown here is derived from an EMBL/GenBank/DDBJ whole genome shotgun (WGS) entry which is preliminary data.</text>
</comment>
<accession>A0A495VN98</accession>
<proteinExistence type="predicted"/>
<gene>
    <name evidence="1" type="ORF">DFR40_2648</name>
</gene>
<evidence type="ECO:0000313" key="2">
    <source>
        <dbReference type="Proteomes" id="UP000270626"/>
    </source>
</evidence>
<sequence>MDGTILDYSPNSLQSIDKIVLGLRRDGTKPEEVKGVLSILGAYVGEVIVRNIKGSQWSLPPKEVQAAGLTAMGINTKAGLFWNPIGKVHKLLINGEEDSVVHFYNVVKFKENDR</sequence>
<organism evidence="1 2">
    <name type="scientific">Azonexus fungiphilus</name>
    <dbReference type="NCBI Taxonomy" id="146940"/>
    <lineage>
        <taxon>Bacteria</taxon>
        <taxon>Pseudomonadati</taxon>
        <taxon>Pseudomonadota</taxon>
        <taxon>Betaproteobacteria</taxon>
        <taxon>Rhodocyclales</taxon>
        <taxon>Azonexaceae</taxon>
        <taxon>Azonexus</taxon>
    </lineage>
</organism>
<reference evidence="1 2" key="1">
    <citation type="submission" date="2018-10" db="EMBL/GenBank/DDBJ databases">
        <title>Genomic Encyclopedia of Type Strains, Phase IV (KMG-IV): sequencing the most valuable type-strain genomes for metagenomic binning, comparative biology and taxonomic classification.</title>
        <authorList>
            <person name="Goeker M."/>
        </authorList>
    </citation>
    <scope>NUCLEOTIDE SEQUENCE [LARGE SCALE GENOMIC DNA]</scope>
    <source>
        <strain evidence="1 2">DSM 23841</strain>
    </source>
</reference>
<evidence type="ECO:0000313" key="1">
    <source>
        <dbReference type="EMBL" id="RKT50722.1"/>
    </source>
</evidence>
<dbReference type="AlphaFoldDB" id="A0A495VN98"/>